<dbReference type="Proteomes" id="UP001320159">
    <property type="component" value="Unassembled WGS sequence"/>
</dbReference>
<organism evidence="2 3">
    <name type="scientific">Methanooceanicella nereidis</name>
    <dbReference type="NCBI Taxonomy" id="2052831"/>
    <lineage>
        <taxon>Archaea</taxon>
        <taxon>Methanobacteriati</taxon>
        <taxon>Methanobacteriota</taxon>
        <taxon>Stenosarchaea group</taxon>
        <taxon>Methanomicrobia</taxon>
        <taxon>Methanocellales</taxon>
        <taxon>Methanocellaceae</taxon>
        <taxon>Methanooceanicella</taxon>
    </lineage>
</organism>
<dbReference type="RefSeq" id="WP_230742410.1">
    <property type="nucleotide sequence ID" value="NZ_PGCK01000009.1"/>
</dbReference>
<dbReference type="Pfam" id="PF00581">
    <property type="entry name" value="Rhodanese"/>
    <property type="match status" value="1"/>
</dbReference>
<dbReference type="PROSITE" id="PS00380">
    <property type="entry name" value="RHODANESE_1"/>
    <property type="match status" value="1"/>
</dbReference>
<reference evidence="2 3" key="1">
    <citation type="submission" date="2017-11" db="EMBL/GenBank/DDBJ databases">
        <title>Isolation and Characterization of Family Methanocellaceae Species from Potential Methane Hydrate Area Offshore Southwestern Taiwan.</title>
        <authorList>
            <person name="Zhang W.-L."/>
            <person name="Chen W.-C."/>
            <person name="Lai M.-C."/>
            <person name="Chen S.-C."/>
        </authorList>
    </citation>
    <scope>NUCLEOTIDE SEQUENCE [LARGE SCALE GENOMIC DNA]</scope>
    <source>
        <strain evidence="2 3">CWC-04</strain>
    </source>
</reference>
<feature type="domain" description="Rhodanese" evidence="1">
    <location>
        <begin position="20"/>
        <end position="110"/>
    </location>
</feature>
<name>A0AAP2RE19_9EURY</name>
<dbReference type="InterPro" id="IPR001763">
    <property type="entry name" value="Rhodanese-like_dom"/>
</dbReference>
<comment type="caution">
    <text evidence="2">The sequence shown here is derived from an EMBL/GenBank/DDBJ whole genome shotgun (WGS) entry which is preliminary data.</text>
</comment>
<dbReference type="PROSITE" id="PS50206">
    <property type="entry name" value="RHODANESE_3"/>
    <property type="match status" value="1"/>
</dbReference>
<gene>
    <name evidence="2" type="ORF">CUJ83_11135</name>
</gene>
<dbReference type="Gene3D" id="3.40.250.10">
    <property type="entry name" value="Rhodanese-like domain"/>
    <property type="match status" value="1"/>
</dbReference>
<dbReference type="SUPFAM" id="SSF52821">
    <property type="entry name" value="Rhodanese/Cell cycle control phosphatase"/>
    <property type="match status" value="1"/>
</dbReference>
<dbReference type="AlphaFoldDB" id="A0AAP2RE19"/>
<evidence type="ECO:0000259" key="1">
    <source>
        <dbReference type="PROSITE" id="PS50206"/>
    </source>
</evidence>
<keyword evidence="3" id="KW-1185">Reference proteome</keyword>
<dbReference type="InterPro" id="IPR050229">
    <property type="entry name" value="GlpE_sulfurtransferase"/>
</dbReference>
<protein>
    <submittedName>
        <fullName evidence="2">Rhodanese-like domain-containing protein</fullName>
    </submittedName>
</protein>
<dbReference type="InterPro" id="IPR001307">
    <property type="entry name" value="Thiosulphate_STrfase_CS"/>
</dbReference>
<dbReference type="SMART" id="SM00450">
    <property type="entry name" value="RHOD"/>
    <property type="match status" value="1"/>
</dbReference>
<dbReference type="PANTHER" id="PTHR43031">
    <property type="entry name" value="FAD-DEPENDENT OXIDOREDUCTASE"/>
    <property type="match status" value="1"/>
</dbReference>
<dbReference type="GO" id="GO:0004792">
    <property type="term" value="F:thiosulfate-cyanide sulfurtransferase activity"/>
    <property type="evidence" value="ECO:0007669"/>
    <property type="project" value="InterPro"/>
</dbReference>
<sequence length="112" mass="12838">MYEQQMRTIAIDELKKRMKTRKPYLLADARSLTNFTERHIPGAVPIPANEVEELINSFDKDLEVIIYCGGYDCSASTIAAKKFIEKGFKNVMIYRGGIKEWAEKGNPTENNY</sequence>
<evidence type="ECO:0000313" key="2">
    <source>
        <dbReference type="EMBL" id="MCD1295553.1"/>
    </source>
</evidence>
<dbReference type="PANTHER" id="PTHR43031:SF1">
    <property type="entry name" value="PYRIDINE NUCLEOTIDE-DISULPHIDE OXIDOREDUCTASE"/>
    <property type="match status" value="1"/>
</dbReference>
<evidence type="ECO:0000313" key="3">
    <source>
        <dbReference type="Proteomes" id="UP001320159"/>
    </source>
</evidence>
<dbReference type="EMBL" id="PGCK01000009">
    <property type="protein sequence ID" value="MCD1295553.1"/>
    <property type="molecule type" value="Genomic_DNA"/>
</dbReference>
<proteinExistence type="predicted"/>
<accession>A0AAP2RE19</accession>
<dbReference type="InterPro" id="IPR036873">
    <property type="entry name" value="Rhodanese-like_dom_sf"/>
</dbReference>
<dbReference type="CDD" id="cd00158">
    <property type="entry name" value="RHOD"/>
    <property type="match status" value="1"/>
</dbReference>